<evidence type="ECO:0000313" key="1">
    <source>
        <dbReference type="EMBL" id="MFC4109229.1"/>
    </source>
</evidence>
<dbReference type="Proteomes" id="UP001595868">
    <property type="component" value="Unassembled WGS sequence"/>
</dbReference>
<dbReference type="EMBL" id="JBHSBN010000022">
    <property type="protein sequence ID" value="MFC4109229.1"/>
    <property type="molecule type" value="Genomic_DNA"/>
</dbReference>
<comment type="caution">
    <text evidence="1">The sequence shown here is derived from an EMBL/GenBank/DDBJ whole genome shotgun (WGS) entry which is preliminary data.</text>
</comment>
<organism evidence="1 2">
    <name type="scientific">Micromonospora zhanjiangensis</name>
    <dbReference type="NCBI Taxonomy" id="1522057"/>
    <lineage>
        <taxon>Bacteria</taxon>
        <taxon>Bacillati</taxon>
        <taxon>Actinomycetota</taxon>
        <taxon>Actinomycetes</taxon>
        <taxon>Micromonosporales</taxon>
        <taxon>Micromonosporaceae</taxon>
        <taxon>Micromonospora</taxon>
    </lineage>
</organism>
<dbReference type="RefSeq" id="WP_377550381.1">
    <property type="nucleotide sequence ID" value="NZ_JBHSBN010000022.1"/>
</dbReference>
<proteinExistence type="predicted"/>
<accession>A0ABV8KT78</accession>
<evidence type="ECO:0000313" key="2">
    <source>
        <dbReference type="Proteomes" id="UP001595868"/>
    </source>
</evidence>
<protein>
    <submittedName>
        <fullName evidence="1">Uncharacterized protein</fullName>
    </submittedName>
</protein>
<reference evidence="2" key="1">
    <citation type="journal article" date="2019" name="Int. J. Syst. Evol. Microbiol.">
        <title>The Global Catalogue of Microorganisms (GCM) 10K type strain sequencing project: providing services to taxonomists for standard genome sequencing and annotation.</title>
        <authorList>
            <consortium name="The Broad Institute Genomics Platform"/>
            <consortium name="The Broad Institute Genome Sequencing Center for Infectious Disease"/>
            <person name="Wu L."/>
            <person name="Ma J."/>
        </authorList>
    </citation>
    <scope>NUCLEOTIDE SEQUENCE [LARGE SCALE GENOMIC DNA]</scope>
    <source>
        <strain evidence="2">2902at01</strain>
    </source>
</reference>
<gene>
    <name evidence="1" type="ORF">ACFOX0_25270</name>
</gene>
<keyword evidence="2" id="KW-1185">Reference proteome</keyword>
<sequence length="51" mass="5765">MVAVAVFMAASMSEAMHDLMRLTPDDMPTPAEVWDRFLQWLDVARRLEVGG</sequence>
<name>A0ABV8KT78_9ACTN</name>